<dbReference type="EMBL" id="CM003533">
    <property type="protein sequence ID" value="RCV29533.1"/>
    <property type="molecule type" value="Genomic_DNA"/>
</dbReference>
<accession>A0A368RHC2</accession>
<gene>
    <name evidence="1" type="ORF">SETIT_6G021200v2</name>
</gene>
<protein>
    <submittedName>
        <fullName evidence="1">Uncharacterized protein</fullName>
    </submittedName>
</protein>
<evidence type="ECO:0000313" key="1">
    <source>
        <dbReference type="EMBL" id="RCV29533.1"/>
    </source>
</evidence>
<reference evidence="1" key="1">
    <citation type="journal article" date="2012" name="Nat. Biotechnol.">
        <title>Reference genome sequence of the model plant Setaria.</title>
        <authorList>
            <person name="Bennetzen J.L."/>
            <person name="Schmutz J."/>
            <person name="Wang H."/>
            <person name="Percifield R."/>
            <person name="Hawkins J."/>
            <person name="Pontaroli A.C."/>
            <person name="Estep M."/>
            <person name="Feng L."/>
            <person name="Vaughn J.N."/>
            <person name="Grimwood J."/>
            <person name="Jenkins J."/>
            <person name="Barry K."/>
            <person name="Lindquist E."/>
            <person name="Hellsten U."/>
            <person name="Deshpande S."/>
            <person name="Wang X."/>
            <person name="Wu X."/>
            <person name="Mitros T."/>
            <person name="Triplett J."/>
            <person name="Yang X."/>
            <person name="Ye C.Y."/>
            <person name="Mauro-Herrera M."/>
            <person name="Wang L."/>
            <person name="Li P."/>
            <person name="Sharma M."/>
            <person name="Sharma R."/>
            <person name="Ronald P.C."/>
            <person name="Panaud O."/>
            <person name="Kellogg E.A."/>
            <person name="Brutnell T.P."/>
            <person name="Doust A.N."/>
            <person name="Tuskan G.A."/>
            <person name="Rokhsar D."/>
            <person name="Devos K.M."/>
        </authorList>
    </citation>
    <scope>NUCLEOTIDE SEQUENCE [LARGE SCALE GENOMIC DNA]</scope>
    <source>
        <strain evidence="1">Yugu1</strain>
    </source>
</reference>
<organism evidence="1">
    <name type="scientific">Setaria italica</name>
    <name type="common">Foxtail millet</name>
    <name type="synonym">Panicum italicum</name>
    <dbReference type="NCBI Taxonomy" id="4555"/>
    <lineage>
        <taxon>Eukaryota</taxon>
        <taxon>Viridiplantae</taxon>
        <taxon>Streptophyta</taxon>
        <taxon>Embryophyta</taxon>
        <taxon>Tracheophyta</taxon>
        <taxon>Spermatophyta</taxon>
        <taxon>Magnoliopsida</taxon>
        <taxon>Liliopsida</taxon>
        <taxon>Poales</taxon>
        <taxon>Poaceae</taxon>
        <taxon>PACMAD clade</taxon>
        <taxon>Panicoideae</taxon>
        <taxon>Panicodae</taxon>
        <taxon>Paniceae</taxon>
        <taxon>Cenchrinae</taxon>
        <taxon>Setaria</taxon>
    </lineage>
</organism>
<proteinExistence type="predicted"/>
<dbReference type="AlphaFoldDB" id="A0A368RHC2"/>
<sequence length="62" mass="6755">MVVIAIPTGKSVLGYTLLSAHHVLPLLGLRVDGVVGCLSATLWRNGEEYNAYICNCFSEEFL</sequence>
<name>A0A368RHC2_SETIT</name>
<reference evidence="1" key="2">
    <citation type="submission" date="2015-07" db="EMBL/GenBank/DDBJ databases">
        <authorList>
            <person name="Noorani M."/>
        </authorList>
    </citation>
    <scope>NUCLEOTIDE SEQUENCE</scope>
    <source>
        <strain evidence="1">Yugu1</strain>
    </source>
</reference>